<protein>
    <submittedName>
        <fullName evidence="8">Cytochrome B</fullName>
    </submittedName>
</protein>
<dbReference type="Gene3D" id="1.20.950.20">
    <property type="entry name" value="Transmembrane di-heme cytochromes, Chain C"/>
    <property type="match status" value="1"/>
</dbReference>
<feature type="transmembrane region" description="Helical" evidence="6">
    <location>
        <begin position="196"/>
        <end position="213"/>
    </location>
</feature>
<dbReference type="GO" id="GO:0020037">
    <property type="term" value="F:heme binding"/>
    <property type="evidence" value="ECO:0007669"/>
    <property type="project" value="TreeGrafter"/>
</dbReference>
<keyword evidence="4 6" id="KW-1133">Transmembrane helix</keyword>
<dbReference type="SUPFAM" id="SSF81342">
    <property type="entry name" value="Transmembrane di-heme cytochromes"/>
    <property type="match status" value="1"/>
</dbReference>
<evidence type="ECO:0000256" key="4">
    <source>
        <dbReference type="ARBA" id="ARBA00022989"/>
    </source>
</evidence>
<dbReference type="PANTHER" id="PTHR30485">
    <property type="entry name" value="NI/FE-HYDROGENASE 1 B-TYPE CYTOCHROME SUBUNIT"/>
    <property type="match status" value="1"/>
</dbReference>
<feature type="domain" description="Cytochrome b561 bacterial/Ni-hydrogenase" evidence="7">
    <location>
        <begin position="10"/>
        <end position="182"/>
    </location>
</feature>
<feature type="transmembrane region" description="Helical" evidence="6">
    <location>
        <begin position="151"/>
        <end position="170"/>
    </location>
</feature>
<proteinExistence type="predicted"/>
<reference evidence="8 9" key="1">
    <citation type="journal article" date="2011" name="Front. Microbiol.">
        <title>Genomic signatures of strain selection and enhancement in Bacillus atrophaeus var. globigii, a historical biowarfare simulant.</title>
        <authorList>
            <person name="Gibbons H.S."/>
            <person name="Broomall S.M."/>
            <person name="McNew L.A."/>
            <person name="Daligault H."/>
            <person name="Chapman C."/>
            <person name="Bruce D."/>
            <person name="Karavis M."/>
            <person name="Krepps M."/>
            <person name="McGregor P.A."/>
            <person name="Hong C."/>
            <person name="Park K.H."/>
            <person name="Akmal A."/>
            <person name="Feldman A."/>
            <person name="Lin J.S."/>
            <person name="Chang W.E."/>
            <person name="Higgs B.W."/>
            <person name="Demirev P."/>
            <person name="Lindquist J."/>
            <person name="Liem A."/>
            <person name="Fochler E."/>
            <person name="Read T.D."/>
            <person name="Tapia R."/>
            <person name="Johnson S."/>
            <person name="Bishop-Lilly K.A."/>
            <person name="Detter C."/>
            <person name="Han C."/>
            <person name="Sozhamannan S."/>
            <person name="Rosenzweig C.N."/>
            <person name="Skowronski E.W."/>
        </authorList>
    </citation>
    <scope>NUCLEOTIDE SEQUENCE [LARGE SCALE GENOMIC DNA]</scope>
    <source>
        <strain evidence="8 9">TPS4-2</strain>
    </source>
</reference>
<dbReference type="RefSeq" id="WP_126751651.1">
    <property type="nucleotide sequence ID" value="NZ_JBHUMT010000016.1"/>
</dbReference>
<comment type="caution">
    <text evidence="8">The sequence shown here is derived from an EMBL/GenBank/DDBJ whole genome shotgun (WGS) entry which is preliminary data.</text>
</comment>
<feature type="transmembrane region" description="Helical" evidence="6">
    <location>
        <begin position="44"/>
        <end position="61"/>
    </location>
</feature>
<dbReference type="Proteomes" id="UP000288361">
    <property type="component" value="Unassembled WGS sequence"/>
</dbReference>
<organism evidence="8 9">
    <name type="scientific">Idiomarina piscisalsi</name>
    <dbReference type="NCBI Taxonomy" id="1096243"/>
    <lineage>
        <taxon>Bacteria</taxon>
        <taxon>Pseudomonadati</taxon>
        <taxon>Pseudomonadota</taxon>
        <taxon>Gammaproteobacteria</taxon>
        <taxon>Alteromonadales</taxon>
        <taxon>Idiomarinaceae</taxon>
        <taxon>Idiomarina</taxon>
    </lineage>
</organism>
<evidence type="ECO:0000256" key="3">
    <source>
        <dbReference type="ARBA" id="ARBA00022692"/>
    </source>
</evidence>
<dbReference type="InterPro" id="IPR011577">
    <property type="entry name" value="Cyt_b561_bac/Ni-Hgenase"/>
</dbReference>
<dbReference type="InterPro" id="IPR016174">
    <property type="entry name" value="Di-haem_cyt_TM"/>
</dbReference>
<dbReference type="GO" id="GO:0022904">
    <property type="term" value="P:respiratory electron transport chain"/>
    <property type="evidence" value="ECO:0007669"/>
    <property type="project" value="InterPro"/>
</dbReference>
<dbReference type="GO" id="GO:0005886">
    <property type="term" value="C:plasma membrane"/>
    <property type="evidence" value="ECO:0007669"/>
    <property type="project" value="UniProtKB-SubCell"/>
</dbReference>
<evidence type="ECO:0000256" key="6">
    <source>
        <dbReference type="SAM" id="Phobius"/>
    </source>
</evidence>
<name>A0A432YXJ1_9GAMM</name>
<dbReference type="PANTHER" id="PTHR30485:SF2">
    <property type="entry name" value="BLL0597 PROTEIN"/>
    <property type="match status" value="1"/>
</dbReference>
<feature type="transmembrane region" description="Helical" evidence="6">
    <location>
        <begin position="14"/>
        <end position="32"/>
    </location>
</feature>
<dbReference type="EMBL" id="PIQA01000001">
    <property type="protein sequence ID" value="RUO68027.1"/>
    <property type="molecule type" value="Genomic_DNA"/>
</dbReference>
<dbReference type="GO" id="GO:0009055">
    <property type="term" value="F:electron transfer activity"/>
    <property type="evidence" value="ECO:0007669"/>
    <property type="project" value="InterPro"/>
</dbReference>
<evidence type="ECO:0000256" key="1">
    <source>
        <dbReference type="ARBA" id="ARBA00004651"/>
    </source>
</evidence>
<keyword evidence="3 6" id="KW-0812">Transmembrane</keyword>
<evidence type="ECO:0000259" key="7">
    <source>
        <dbReference type="Pfam" id="PF01292"/>
    </source>
</evidence>
<accession>A0A432YXJ1</accession>
<evidence type="ECO:0000256" key="2">
    <source>
        <dbReference type="ARBA" id="ARBA00022475"/>
    </source>
</evidence>
<dbReference type="AlphaFoldDB" id="A0A432YXJ1"/>
<sequence>MIQKENSVKVWDSFVRLFHLLIILLVVGLWWTADNGRMDLHKDFGIAILSLLVMRIAWGVFGSSNARFKTFVRSPLQIPYHLKKLFRGQYQSETTHSAAGGWAVIVMLGLLIAQAVTGLFSSDGILFSGPLASWVSSDAQELLTDWHKTQFDAILIVIGLHVVAVLMYRLKGVKLIGAMVHGYKKTTQPAPQLKPGWQGLLLAIAVWLLFMLLL</sequence>
<dbReference type="InterPro" id="IPR051542">
    <property type="entry name" value="Hydrogenase_cytochrome"/>
</dbReference>
<keyword evidence="5 6" id="KW-0472">Membrane</keyword>
<evidence type="ECO:0000313" key="9">
    <source>
        <dbReference type="Proteomes" id="UP000288361"/>
    </source>
</evidence>
<evidence type="ECO:0000256" key="5">
    <source>
        <dbReference type="ARBA" id="ARBA00023136"/>
    </source>
</evidence>
<evidence type="ECO:0000313" key="8">
    <source>
        <dbReference type="EMBL" id="RUO68027.1"/>
    </source>
</evidence>
<dbReference type="Pfam" id="PF01292">
    <property type="entry name" value="Ni_hydr_CYTB"/>
    <property type="match status" value="1"/>
</dbReference>
<comment type="subcellular location">
    <subcellularLocation>
        <location evidence="1">Cell membrane</location>
        <topology evidence="1">Multi-pass membrane protein</topology>
    </subcellularLocation>
</comment>
<gene>
    <name evidence="8" type="ORF">CWI73_03985</name>
</gene>
<feature type="transmembrane region" description="Helical" evidence="6">
    <location>
        <begin position="99"/>
        <end position="120"/>
    </location>
</feature>
<keyword evidence="2" id="KW-1003">Cell membrane</keyword>